<keyword evidence="3" id="KW-0732">Signal</keyword>
<evidence type="ECO:0000256" key="2">
    <source>
        <dbReference type="ARBA" id="ARBA00013194"/>
    </source>
</evidence>
<gene>
    <name evidence="8" type="ORF">NT6N_13610</name>
</gene>
<dbReference type="PROSITE" id="PS50198">
    <property type="entry name" value="PPIC_PPIASE_2"/>
    <property type="match status" value="1"/>
</dbReference>
<name>A0AAT9FJR6_9BACT</name>
<dbReference type="KEGG" id="osu:NT6N_13610"/>
<reference evidence="8" key="1">
    <citation type="submission" date="2024-07" db="EMBL/GenBank/DDBJ databases">
        <title>Complete genome sequence of Verrucomicrobiaceae bacterium NT6N.</title>
        <authorList>
            <person name="Huang C."/>
            <person name="Takami H."/>
            <person name="Hamasaki K."/>
        </authorList>
    </citation>
    <scope>NUCLEOTIDE SEQUENCE</scope>
    <source>
        <strain evidence="8">NT6N</strain>
    </source>
</reference>
<dbReference type="Pfam" id="PF00639">
    <property type="entry name" value="Rotamase"/>
    <property type="match status" value="1"/>
</dbReference>
<evidence type="ECO:0000256" key="1">
    <source>
        <dbReference type="ARBA" id="ARBA00000971"/>
    </source>
</evidence>
<dbReference type="AlphaFoldDB" id="A0AAT9FJR6"/>
<dbReference type="SUPFAM" id="SSF109998">
    <property type="entry name" value="Triger factor/SurA peptide-binding domain-like"/>
    <property type="match status" value="1"/>
</dbReference>
<proteinExistence type="predicted"/>
<dbReference type="InterPro" id="IPR050245">
    <property type="entry name" value="PrsA_foldase"/>
</dbReference>
<evidence type="ECO:0000256" key="4">
    <source>
        <dbReference type="ARBA" id="ARBA00023110"/>
    </source>
</evidence>
<dbReference type="InterPro" id="IPR046357">
    <property type="entry name" value="PPIase_dom_sf"/>
</dbReference>
<dbReference type="EMBL" id="AP026866">
    <property type="protein sequence ID" value="BDS06321.1"/>
    <property type="molecule type" value="Genomic_DNA"/>
</dbReference>
<dbReference type="InterPro" id="IPR027304">
    <property type="entry name" value="Trigger_fact/SurA_dom_sf"/>
</dbReference>
<dbReference type="PANTHER" id="PTHR47245">
    <property type="entry name" value="PEPTIDYLPROLYL ISOMERASE"/>
    <property type="match status" value="1"/>
</dbReference>
<organism evidence="8">
    <name type="scientific">Oceaniferula spumae</name>
    <dbReference type="NCBI Taxonomy" id="2979115"/>
    <lineage>
        <taxon>Bacteria</taxon>
        <taxon>Pseudomonadati</taxon>
        <taxon>Verrucomicrobiota</taxon>
        <taxon>Verrucomicrobiia</taxon>
        <taxon>Verrucomicrobiales</taxon>
        <taxon>Verrucomicrobiaceae</taxon>
        <taxon>Oceaniferula</taxon>
    </lineage>
</organism>
<comment type="catalytic activity">
    <reaction evidence="1">
        <text>[protein]-peptidylproline (omega=180) = [protein]-peptidylproline (omega=0)</text>
        <dbReference type="Rhea" id="RHEA:16237"/>
        <dbReference type="Rhea" id="RHEA-COMP:10747"/>
        <dbReference type="Rhea" id="RHEA-COMP:10748"/>
        <dbReference type="ChEBI" id="CHEBI:83833"/>
        <dbReference type="ChEBI" id="CHEBI:83834"/>
        <dbReference type="EC" id="5.2.1.8"/>
    </reaction>
</comment>
<dbReference type="Pfam" id="PF13624">
    <property type="entry name" value="SurA_N_3"/>
    <property type="match status" value="1"/>
</dbReference>
<keyword evidence="4 6" id="KW-0697">Rotamase</keyword>
<keyword evidence="5 6" id="KW-0413">Isomerase</keyword>
<protein>
    <recommendedName>
        <fullName evidence="2">peptidylprolyl isomerase</fullName>
        <ecNumber evidence="2">5.2.1.8</ecNumber>
    </recommendedName>
</protein>
<feature type="domain" description="PpiC" evidence="7">
    <location>
        <begin position="219"/>
        <end position="319"/>
    </location>
</feature>
<sequence length="365" mass="41310">MNKPTYWDRLFDESLPEAVILLTLLASPKTILQFLDMTAIHRILAIACVLPTLAITAEARQVTGIAAKVNGAVITLNEVNYHLTPYRQQLDAAMPRKGPQYDQLISKARNEILDSLIERELILSEFRLIIKGSIPAHAIDSEIDRQVRELYNSSRSEFNKSLREAGVTPQQHRKETEKKLIVQAMRAQQFKNAVPPLPNEVSAEYNKHKLKMRDTSGDAIDYHKIYILKADPTNALVTPKVQLELAEDIVNQLNKGADFEELAKKYSADSYAEEGGKVVKQKRTDLSPAFASILMDTEIGKVLGPLEDGRGFTIVRVDKKHYGPVPPLSKVRKTIESRVRARKNKAKHDRWMERLRANAMIQKKI</sequence>
<evidence type="ECO:0000256" key="5">
    <source>
        <dbReference type="ARBA" id="ARBA00023235"/>
    </source>
</evidence>
<dbReference type="SUPFAM" id="SSF54534">
    <property type="entry name" value="FKBP-like"/>
    <property type="match status" value="1"/>
</dbReference>
<dbReference type="Gene3D" id="1.10.4030.10">
    <property type="entry name" value="Porin chaperone SurA, peptide-binding domain"/>
    <property type="match status" value="1"/>
</dbReference>
<dbReference type="EC" id="5.2.1.8" evidence="2"/>
<dbReference type="Gene3D" id="3.10.50.40">
    <property type="match status" value="1"/>
</dbReference>
<dbReference type="InterPro" id="IPR000297">
    <property type="entry name" value="PPIase_PpiC"/>
</dbReference>
<accession>A0AAT9FJR6</accession>
<evidence type="ECO:0000313" key="8">
    <source>
        <dbReference type="EMBL" id="BDS06321.1"/>
    </source>
</evidence>
<evidence type="ECO:0000256" key="3">
    <source>
        <dbReference type="ARBA" id="ARBA00022729"/>
    </source>
</evidence>
<dbReference type="GO" id="GO:0003755">
    <property type="term" value="F:peptidyl-prolyl cis-trans isomerase activity"/>
    <property type="evidence" value="ECO:0007669"/>
    <property type="project" value="UniProtKB-KW"/>
</dbReference>
<dbReference type="PANTHER" id="PTHR47245:SF1">
    <property type="entry name" value="FOLDASE PROTEIN PRSA"/>
    <property type="match status" value="1"/>
</dbReference>
<evidence type="ECO:0000259" key="7">
    <source>
        <dbReference type="PROSITE" id="PS50198"/>
    </source>
</evidence>
<evidence type="ECO:0000256" key="6">
    <source>
        <dbReference type="PROSITE-ProRule" id="PRU00278"/>
    </source>
</evidence>